<comment type="cofactor">
    <cofactor evidence="11">
        <name>heme</name>
        <dbReference type="ChEBI" id="CHEBI:30413"/>
    </cofactor>
</comment>
<feature type="binding site" description="axial binding residue" evidence="11">
    <location>
        <position position="546"/>
    </location>
    <ligand>
        <name>heme</name>
        <dbReference type="ChEBI" id="CHEBI:30413"/>
    </ligand>
    <ligandPart>
        <name>Fe</name>
        <dbReference type="ChEBI" id="CHEBI:18248"/>
    </ligandPart>
</feature>
<evidence type="ECO:0000256" key="7">
    <source>
        <dbReference type="ARBA" id="ARBA00023002"/>
    </source>
</evidence>
<evidence type="ECO:0008006" key="16">
    <source>
        <dbReference type="Google" id="ProtNLM"/>
    </source>
</evidence>
<organism evidence="14 15">
    <name type="scientific">Digitaria exilis</name>
    <dbReference type="NCBI Taxonomy" id="1010633"/>
    <lineage>
        <taxon>Eukaryota</taxon>
        <taxon>Viridiplantae</taxon>
        <taxon>Streptophyta</taxon>
        <taxon>Embryophyta</taxon>
        <taxon>Tracheophyta</taxon>
        <taxon>Spermatophyta</taxon>
        <taxon>Magnoliopsida</taxon>
        <taxon>Liliopsida</taxon>
        <taxon>Poales</taxon>
        <taxon>Poaceae</taxon>
        <taxon>PACMAD clade</taxon>
        <taxon>Panicoideae</taxon>
        <taxon>Panicodae</taxon>
        <taxon>Paniceae</taxon>
        <taxon>Anthephorinae</taxon>
        <taxon>Digitaria</taxon>
    </lineage>
</organism>
<dbReference type="SUPFAM" id="SSF48264">
    <property type="entry name" value="Cytochrome P450"/>
    <property type="match status" value="1"/>
</dbReference>
<dbReference type="AlphaFoldDB" id="A0A835KV10"/>
<evidence type="ECO:0000256" key="5">
    <source>
        <dbReference type="ARBA" id="ARBA00022723"/>
    </source>
</evidence>
<protein>
    <recommendedName>
        <fullName evidence="16">Cytochrome P450</fullName>
    </recommendedName>
</protein>
<dbReference type="Gene3D" id="1.10.630.10">
    <property type="entry name" value="Cytochrome P450"/>
    <property type="match status" value="1"/>
</dbReference>
<keyword evidence="15" id="KW-1185">Reference proteome</keyword>
<dbReference type="GO" id="GO:0020037">
    <property type="term" value="F:heme binding"/>
    <property type="evidence" value="ECO:0007669"/>
    <property type="project" value="InterPro"/>
</dbReference>
<evidence type="ECO:0000313" key="15">
    <source>
        <dbReference type="Proteomes" id="UP000636709"/>
    </source>
</evidence>
<comment type="similarity">
    <text evidence="2 12">Belongs to the cytochrome P450 family.</text>
</comment>
<dbReference type="EMBL" id="JACEFO010000180">
    <property type="protein sequence ID" value="KAF8779491.1"/>
    <property type="molecule type" value="Genomic_DNA"/>
</dbReference>
<dbReference type="Pfam" id="PF00067">
    <property type="entry name" value="p450"/>
    <property type="match status" value="1"/>
</dbReference>
<dbReference type="PROSITE" id="PS00086">
    <property type="entry name" value="CYTOCHROME_P450"/>
    <property type="match status" value="1"/>
</dbReference>
<dbReference type="Proteomes" id="UP000636709">
    <property type="component" value="Unassembled WGS sequence"/>
</dbReference>
<evidence type="ECO:0000256" key="2">
    <source>
        <dbReference type="ARBA" id="ARBA00010617"/>
    </source>
</evidence>
<dbReference type="InterPro" id="IPR036396">
    <property type="entry name" value="Cyt_P450_sf"/>
</dbReference>
<evidence type="ECO:0000256" key="12">
    <source>
        <dbReference type="RuleBase" id="RU000461"/>
    </source>
</evidence>
<dbReference type="GO" id="GO:0004497">
    <property type="term" value="F:monooxygenase activity"/>
    <property type="evidence" value="ECO:0007669"/>
    <property type="project" value="UniProtKB-KW"/>
</dbReference>
<dbReference type="InterPro" id="IPR001128">
    <property type="entry name" value="Cyt_P450"/>
</dbReference>
<keyword evidence="8 11" id="KW-0408">Iron</keyword>
<keyword evidence="5 11" id="KW-0479">Metal-binding</keyword>
<feature type="transmembrane region" description="Helical" evidence="13">
    <location>
        <begin position="103"/>
        <end position="121"/>
    </location>
</feature>
<dbReference type="InterPro" id="IPR017972">
    <property type="entry name" value="Cyt_P450_CS"/>
</dbReference>
<dbReference type="PRINTS" id="PR00463">
    <property type="entry name" value="EP450I"/>
</dbReference>
<comment type="caution">
    <text evidence="14">The sequence shown here is derived from an EMBL/GenBank/DDBJ whole genome shotgun (WGS) entry which is preliminary data.</text>
</comment>
<keyword evidence="4 13" id="KW-0812">Transmembrane</keyword>
<evidence type="ECO:0000256" key="3">
    <source>
        <dbReference type="ARBA" id="ARBA00022617"/>
    </source>
</evidence>
<evidence type="ECO:0000256" key="4">
    <source>
        <dbReference type="ARBA" id="ARBA00022692"/>
    </source>
</evidence>
<evidence type="ECO:0000256" key="13">
    <source>
        <dbReference type="SAM" id="Phobius"/>
    </source>
</evidence>
<sequence length="603" mass="66331">MGGHFGLAPAGGVDWAAGRPSLLWFALLPVGEPSISTAPQQSSSVGRAPQLRLDLVYINRPQQEANPNHLLILRPIHPILMEEVVAAAAAAAATAGHHELACAGAMAVLGVLLCALIHAAAARRRLRRAGFDGPKPSFPLGNLPEITATLKATTSKNTRAADEDEDQNMHARVFPYFARWRASFGKVFVYWLGTEPFLYVSDPEFLKAATGGAQGKRWGKPDVFRRDRMPMFGRGLVMAEGDEWARHRNVIAPAFSAANLAGMVGVMAEATAGMLDRWAQEIVGGDGVVDVERGVVRNAAEIIARASFGVGQDDGALVFEKLQAMQALLFQSNRLVGVPLARLLHVRRTYQAWRLGRDIDALLMRIIDARRRRTSKGKDDDLLSLLLAAGSSSKTGGKLLSTRQLIDECKTFFFGGHETTALALSWTLLLLAAHPEWQDALREELETTTGRLTKMGWVMNEVLRLYPPSPNVQRQALEDILLPGGQQVPRGTNMWVDVVAMHRDPALWGHDAHLFRPERFAADPPRQHAHRPMGCFLPFGFGGRICVGRICVGRNLTAMEYRIVLAMTLRRFRLEVAPQYRHAPRVMLSLRPSAGIQLRLTPL</sequence>
<evidence type="ECO:0000256" key="9">
    <source>
        <dbReference type="ARBA" id="ARBA00023033"/>
    </source>
</evidence>
<evidence type="ECO:0000256" key="1">
    <source>
        <dbReference type="ARBA" id="ARBA00004370"/>
    </source>
</evidence>
<evidence type="ECO:0000256" key="10">
    <source>
        <dbReference type="ARBA" id="ARBA00023136"/>
    </source>
</evidence>
<evidence type="ECO:0000256" key="8">
    <source>
        <dbReference type="ARBA" id="ARBA00023004"/>
    </source>
</evidence>
<dbReference type="InterPro" id="IPR050665">
    <property type="entry name" value="Cytochrome_P450_Monooxygen"/>
</dbReference>
<keyword evidence="7 12" id="KW-0560">Oxidoreductase</keyword>
<dbReference type="GO" id="GO:0016020">
    <property type="term" value="C:membrane"/>
    <property type="evidence" value="ECO:0007669"/>
    <property type="project" value="UniProtKB-SubCell"/>
</dbReference>
<accession>A0A835KV10</accession>
<evidence type="ECO:0000256" key="6">
    <source>
        <dbReference type="ARBA" id="ARBA00022989"/>
    </source>
</evidence>
<keyword evidence="9 12" id="KW-0503">Monooxygenase</keyword>
<dbReference type="PANTHER" id="PTHR24282:SF15">
    <property type="entry name" value="CYTOCHROME P450, FAMILY 715, SUBFAMILY A, POLYPEPTIDE 1"/>
    <property type="match status" value="1"/>
</dbReference>
<dbReference type="GO" id="GO:0006629">
    <property type="term" value="P:lipid metabolic process"/>
    <property type="evidence" value="ECO:0007669"/>
    <property type="project" value="UniProtKB-ARBA"/>
</dbReference>
<dbReference type="GO" id="GO:0005506">
    <property type="term" value="F:iron ion binding"/>
    <property type="evidence" value="ECO:0007669"/>
    <property type="project" value="InterPro"/>
</dbReference>
<dbReference type="OrthoDB" id="1470350at2759"/>
<keyword evidence="10 13" id="KW-0472">Membrane</keyword>
<name>A0A835KV10_9POAL</name>
<proteinExistence type="inferred from homology"/>
<reference evidence="14" key="1">
    <citation type="submission" date="2020-07" db="EMBL/GenBank/DDBJ databases">
        <title>Genome sequence and genetic diversity analysis of an under-domesticated orphan crop, white fonio (Digitaria exilis).</title>
        <authorList>
            <person name="Bennetzen J.L."/>
            <person name="Chen S."/>
            <person name="Ma X."/>
            <person name="Wang X."/>
            <person name="Yssel A.E.J."/>
            <person name="Chaluvadi S.R."/>
            <person name="Johnson M."/>
            <person name="Gangashetty P."/>
            <person name="Hamidou F."/>
            <person name="Sanogo M.D."/>
            <person name="Zwaenepoel A."/>
            <person name="Wallace J."/>
            <person name="Van De Peer Y."/>
            <person name="Van Deynze A."/>
        </authorList>
    </citation>
    <scope>NUCLEOTIDE SEQUENCE</scope>
    <source>
        <tissue evidence="14">Leaves</tissue>
    </source>
</reference>
<comment type="subcellular location">
    <subcellularLocation>
        <location evidence="1">Membrane</location>
    </subcellularLocation>
</comment>
<dbReference type="PANTHER" id="PTHR24282">
    <property type="entry name" value="CYTOCHROME P450 FAMILY MEMBER"/>
    <property type="match status" value="1"/>
</dbReference>
<dbReference type="InterPro" id="IPR002401">
    <property type="entry name" value="Cyt_P450_E_grp-I"/>
</dbReference>
<keyword evidence="3 11" id="KW-0349">Heme</keyword>
<dbReference type="PRINTS" id="PR00385">
    <property type="entry name" value="P450"/>
</dbReference>
<gene>
    <name evidence="14" type="ORF">HU200_002538</name>
</gene>
<dbReference type="GO" id="GO:0016705">
    <property type="term" value="F:oxidoreductase activity, acting on paired donors, with incorporation or reduction of molecular oxygen"/>
    <property type="evidence" value="ECO:0007669"/>
    <property type="project" value="InterPro"/>
</dbReference>
<evidence type="ECO:0000256" key="11">
    <source>
        <dbReference type="PIRSR" id="PIRSR602401-1"/>
    </source>
</evidence>
<keyword evidence="6 13" id="KW-1133">Transmembrane helix</keyword>
<evidence type="ECO:0000313" key="14">
    <source>
        <dbReference type="EMBL" id="KAF8779491.1"/>
    </source>
</evidence>